<keyword evidence="2" id="KW-1185">Reference proteome</keyword>
<proteinExistence type="predicted"/>
<reference evidence="2" key="1">
    <citation type="journal article" date="2023" name="Nat. Plants">
        <title>Single-cell RNA sequencing provides a high-resolution roadmap for understanding the multicellular compartmentation of specialized metabolism.</title>
        <authorList>
            <person name="Sun S."/>
            <person name="Shen X."/>
            <person name="Li Y."/>
            <person name="Li Y."/>
            <person name="Wang S."/>
            <person name="Li R."/>
            <person name="Zhang H."/>
            <person name="Shen G."/>
            <person name="Guo B."/>
            <person name="Wei J."/>
            <person name="Xu J."/>
            <person name="St-Pierre B."/>
            <person name="Chen S."/>
            <person name="Sun C."/>
        </authorList>
    </citation>
    <scope>NUCLEOTIDE SEQUENCE [LARGE SCALE GENOMIC DNA]</scope>
</reference>
<protein>
    <submittedName>
        <fullName evidence="1">Uncharacterized protein</fullName>
    </submittedName>
</protein>
<sequence length="407" mass="45508">MNCAESKHSVLKVWLSTCHSDLDTVFLNIDSLIQGQIAEIKYISEISKLKENNKVSHLALKKIMDELKKEREMVEEPGSNCLHYSRKLHGLPCACELVHRDMDSEMRDLTSLIHEISMGPISKVQEVRRLIKGIISPVLPEDPYQPLTTPPETAITKGRWKTNSTKRDKSHWEYVSVAHSKIGNSSGSGSGWGSGSGSGLSPCGRGRSPRCGRGRGRGRNSIERVIELIKRTNWEEGSVPADYWMDTPDHLYVIANTFNLCVVFLAQLGSTTVLPLVSNMDGNAGTIFIGFIEEQQHFIQVPTHVIIRAGTRWNGQNTGPCLHQKVQSIHQHVHPIVWRPTCLLRLDRVGGNTLPIPELSQNTVRHVRLEAVKICNKAVPRGNPASPNLLHPIRYPPNLICFHHIQS</sequence>
<evidence type="ECO:0000313" key="2">
    <source>
        <dbReference type="Proteomes" id="UP001060085"/>
    </source>
</evidence>
<dbReference type="Proteomes" id="UP001060085">
    <property type="component" value="Linkage Group LG03"/>
</dbReference>
<evidence type="ECO:0000313" key="1">
    <source>
        <dbReference type="EMBL" id="KAI5672265.1"/>
    </source>
</evidence>
<name>A0ACC0BHZ2_CATRO</name>
<organism evidence="1 2">
    <name type="scientific">Catharanthus roseus</name>
    <name type="common">Madagascar periwinkle</name>
    <name type="synonym">Vinca rosea</name>
    <dbReference type="NCBI Taxonomy" id="4058"/>
    <lineage>
        <taxon>Eukaryota</taxon>
        <taxon>Viridiplantae</taxon>
        <taxon>Streptophyta</taxon>
        <taxon>Embryophyta</taxon>
        <taxon>Tracheophyta</taxon>
        <taxon>Spermatophyta</taxon>
        <taxon>Magnoliopsida</taxon>
        <taxon>eudicotyledons</taxon>
        <taxon>Gunneridae</taxon>
        <taxon>Pentapetalae</taxon>
        <taxon>asterids</taxon>
        <taxon>lamiids</taxon>
        <taxon>Gentianales</taxon>
        <taxon>Apocynaceae</taxon>
        <taxon>Rauvolfioideae</taxon>
        <taxon>Vinceae</taxon>
        <taxon>Catharanthinae</taxon>
        <taxon>Catharanthus</taxon>
    </lineage>
</organism>
<gene>
    <name evidence="1" type="ORF">M9H77_12629</name>
</gene>
<comment type="caution">
    <text evidence="1">The sequence shown here is derived from an EMBL/GenBank/DDBJ whole genome shotgun (WGS) entry which is preliminary data.</text>
</comment>
<accession>A0ACC0BHZ2</accession>
<dbReference type="EMBL" id="CM044703">
    <property type="protein sequence ID" value="KAI5672265.1"/>
    <property type="molecule type" value="Genomic_DNA"/>
</dbReference>